<sequence length="1242" mass="142229">MKLFSDNHFITIKTPVFFLLYLFLLQSCATHHAQYGNKTKDRLIANGIDTSKIVHTFFLIGDAGNSDEDKAKKTLNQLHEELLKSDKNATLLFLGDNIYPKGMPNKEDKSSYDLAKTKLLNQLKLSKGFKGKTIFIPGNHDWYNGIKGLNRQEEFVTDYLNDKKSFSPRKACAIDDEKINDFTTLITIDSQWFLEDWDKTPTMNDDCDIKSREAFLEEFESLLTKNKDKTVIVALHHPLMSNGSHGGQFSLKKQIFPLEQKIPLPVIGSLLNFIRKTSGISPQDIQNKQYTFFSKRMKTLLQGHDNVVVVSGHDHNLQYIDHDNIKQIISGAGSKSEAAKAVYPNDFSYGKNGFASLKVYRNGKTTVSFFGQENNQNKLLFEKTVLLAKKEVVIEYPNEFPLTTKSSVYTSDMITKSKAHNLFLGTHYRRYYGMKIESKTATLDTLFGGLKPDIAGGGHQSKSLRLVDKDGKEYVMRAVKKSVSRFLQSVAFKDQYVEKDFENTFAEDFLYDFYTTSHPFAPLAVGVLADAIGVSHTNPKLYYIPKQSSLEEFNSNFGNELYLVEERPSESQIKLKSFGTPTDIIGTDDVLEKLIKDEKYSIDENEYIKARLFDMLIGDWDRHYDQWRWGEYKENDNIIYKPIPRDRDQAFSKYDGALISLLMNIPALRHMQSYKKDIKNVKWFNREAYPLDLAFLKTASKKDWINEAKYIQENLSDDAIDNAFKNLPKEVQDKTISEIKENLKARKAKLTNYASDYYSVLQKTVLIVGTNKKDKFIVTHISKNKIEVAVYRLKKDGDELISKVTYNDLDTKKIWIYGLDDDDEFEVKGHYKSKINIRLIGGQNNDIYTVENGKKIKILDFESKNNTFNIDSKTQKKLNDNYETNLYNYKKPKYNAFSGFPMLGYNPDDGIKMGINANYTINHFKQNPYTRKHNFNANYYFATEGFELLYNLSIPKLVGAWDFDLETQFTSPNFAINYFGYGNETLSNDDVDGMDFNRVRIRIIKAAPQIKKVGTNGSALTILSVFENIEIDRTQDRFVTTSNTVNTNVFESQQFAGVGLKYSYENYDNPSLPTIGMGFSIAGSWKMNLSDTNRNFPTIESKLNFNHKIDTEGKLVLATLLKGKAVLNNNFEFYQGATLGGDYDLRGFRNERFLGKQSFFQSTDLRWNIGQIRESIVPMSYGLLGGFDYGRVWLDGEKSNKWHQSFGGGLWLNGLNVITARITYFKSLNDDGRIAFGLGFGF</sequence>
<protein>
    <submittedName>
        <fullName evidence="5">Surface antigen (D15)</fullName>
    </submittedName>
</protein>
<dbReference type="OrthoDB" id="333971at2"/>
<evidence type="ECO:0000259" key="3">
    <source>
        <dbReference type="Pfam" id="PF00149"/>
    </source>
</evidence>
<dbReference type="PATRIC" id="fig|1086011.3.peg.1926"/>
<keyword evidence="1" id="KW-0732">Signal</keyword>
<dbReference type="InterPro" id="IPR051558">
    <property type="entry name" value="Metallophosphoesterase_PAP"/>
</dbReference>
<accession>H7FRW1</accession>
<dbReference type="PANTHER" id="PTHR10161:SF14">
    <property type="entry name" value="TARTRATE-RESISTANT ACID PHOSPHATASE TYPE 5"/>
    <property type="match status" value="1"/>
</dbReference>
<evidence type="ECO:0000313" key="6">
    <source>
        <dbReference type="Proteomes" id="UP000005566"/>
    </source>
</evidence>
<dbReference type="SUPFAM" id="SSF56300">
    <property type="entry name" value="Metallo-dependent phosphatases"/>
    <property type="match status" value="1"/>
</dbReference>
<feature type="domain" description="Haemolysin activator HlyB C-terminal" evidence="4">
    <location>
        <begin position="1051"/>
        <end position="1201"/>
    </location>
</feature>
<dbReference type="InterPro" id="IPR005565">
    <property type="entry name" value="Hemolysn_activator_HlyB_C"/>
</dbReference>
<dbReference type="Pfam" id="PF03865">
    <property type="entry name" value="ShlB"/>
    <property type="match status" value="1"/>
</dbReference>
<organism evidence="5 6">
    <name type="scientific">Flavobacterium frigoris (strain PS1)</name>
    <dbReference type="NCBI Taxonomy" id="1086011"/>
    <lineage>
        <taxon>Bacteria</taxon>
        <taxon>Pseudomonadati</taxon>
        <taxon>Bacteroidota</taxon>
        <taxon>Flavobacteriia</taxon>
        <taxon>Flavobacteriales</taxon>
        <taxon>Flavobacteriaceae</taxon>
        <taxon>Flavobacterium</taxon>
    </lineage>
</organism>
<evidence type="ECO:0000256" key="1">
    <source>
        <dbReference type="ARBA" id="ARBA00022729"/>
    </source>
</evidence>
<comment type="caution">
    <text evidence="5">The sequence shown here is derived from an EMBL/GenBank/DDBJ whole genome shotgun (WGS) entry which is preliminary data.</text>
</comment>
<dbReference type="GO" id="GO:0016787">
    <property type="term" value="F:hydrolase activity"/>
    <property type="evidence" value="ECO:0007669"/>
    <property type="project" value="UniProtKB-KW"/>
</dbReference>
<dbReference type="Gene3D" id="3.60.21.10">
    <property type="match status" value="1"/>
</dbReference>
<dbReference type="Gene3D" id="2.40.160.50">
    <property type="entry name" value="membrane protein fhac: a member of the omp85/tpsb transporter family"/>
    <property type="match status" value="1"/>
</dbReference>
<dbReference type="STRING" id="1086011.HJ01_01973"/>
<dbReference type="eggNOG" id="COG4775">
    <property type="taxonomic scope" value="Bacteria"/>
</dbReference>
<dbReference type="PROSITE" id="PS51257">
    <property type="entry name" value="PROKAR_LIPOPROTEIN"/>
    <property type="match status" value="1"/>
</dbReference>
<dbReference type="AlphaFoldDB" id="H7FRW1"/>
<evidence type="ECO:0000259" key="4">
    <source>
        <dbReference type="Pfam" id="PF03865"/>
    </source>
</evidence>
<dbReference type="RefSeq" id="WP_007138150.1">
    <property type="nucleotide sequence ID" value="NZ_AHKF01000018.1"/>
</dbReference>
<reference evidence="5 6" key="1">
    <citation type="journal article" date="2014" name="Acta Crystallogr. D">
        <title>Structure-based characterization and antifreeze properties of a hyperactive ice-binding protein from the Antarctic bacterium Flavobacterium frigoris PS1.</title>
        <authorList>
            <person name="Do H."/>
            <person name="Kim S.J."/>
            <person name="Kim H.J."/>
            <person name="Lee J.H."/>
        </authorList>
    </citation>
    <scope>NUCLEOTIDE SEQUENCE [LARGE SCALE GENOMIC DNA]</scope>
    <source>
        <strain evidence="5 6">PS1</strain>
    </source>
</reference>
<dbReference type="InterPro" id="IPR004843">
    <property type="entry name" value="Calcineurin-like_PHP"/>
</dbReference>
<dbReference type="Pfam" id="PF00149">
    <property type="entry name" value="Metallophos"/>
    <property type="match status" value="1"/>
</dbReference>
<keyword evidence="2" id="KW-0378">Hydrolase</keyword>
<dbReference type="EMBL" id="AHKF01000018">
    <property type="protein sequence ID" value="EIA08251.1"/>
    <property type="molecule type" value="Genomic_DNA"/>
</dbReference>
<proteinExistence type="predicted"/>
<evidence type="ECO:0000313" key="5">
    <source>
        <dbReference type="EMBL" id="EIA08251.1"/>
    </source>
</evidence>
<dbReference type="PANTHER" id="PTHR10161">
    <property type="entry name" value="TARTRATE-RESISTANT ACID PHOSPHATASE TYPE 5"/>
    <property type="match status" value="1"/>
</dbReference>
<feature type="domain" description="Calcineurin-like phosphoesterase" evidence="3">
    <location>
        <begin position="57"/>
        <end position="316"/>
    </location>
</feature>
<evidence type="ECO:0000256" key="2">
    <source>
        <dbReference type="ARBA" id="ARBA00022801"/>
    </source>
</evidence>
<dbReference type="InterPro" id="IPR029052">
    <property type="entry name" value="Metallo-depent_PP-like"/>
</dbReference>
<dbReference type="Proteomes" id="UP000005566">
    <property type="component" value="Unassembled WGS sequence"/>
</dbReference>
<gene>
    <name evidence="5" type="ORF">HJ01_01973</name>
</gene>
<keyword evidence="6" id="KW-1185">Reference proteome</keyword>
<name>H7FRW1_FLAFP</name>